<keyword evidence="1" id="KW-1133">Transmembrane helix</keyword>
<accession>A0ABW1IRY3</accession>
<proteinExistence type="predicted"/>
<comment type="caution">
    <text evidence="2">The sequence shown here is derived from an EMBL/GenBank/DDBJ whole genome shotgun (WGS) entry which is preliminary data.</text>
</comment>
<evidence type="ECO:0000256" key="1">
    <source>
        <dbReference type="SAM" id="Phobius"/>
    </source>
</evidence>
<dbReference type="EMBL" id="JBHSQV010000170">
    <property type="protein sequence ID" value="MFC5987791.1"/>
    <property type="molecule type" value="Genomic_DNA"/>
</dbReference>
<reference evidence="3" key="1">
    <citation type="journal article" date="2019" name="Int. J. Syst. Evol. Microbiol.">
        <title>The Global Catalogue of Microorganisms (GCM) 10K type strain sequencing project: providing services to taxonomists for standard genome sequencing and annotation.</title>
        <authorList>
            <consortium name="The Broad Institute Genomics Platform"/>
            <consortium name="The Broad Institute Genome Sequencing Center for Infectious Disease"/>
            <person name="Wu L."/>
            <person name="Ma J."/>
        </authorList>
    </citation>
    <scope>NUCLEOTIDE SEQUENCE [LARGE SCALE GENOMIC DNA]</scope>
    <source>
        <strain evidence="3">CCM 8749</strain>
    </source>
</reference>
<gene>
    <name evidence="2" type="ORF">ACFPXP_15400</name>
</gene>
<sequence length="135" mass="16153">MQEIQHVKQDITVAANKYFKQRGMDAKVQEVDIDFHTYTLFDSRDWRVKTDNNDIWIAEEGLIHFYDEDEKVYYELDRSKQEFVKTHHPKDTYPERDQGILMISALIPYYLAFAFVGYFIIKGYLFIMNKLGIKP</sequence>
<keyword evidence="1" id="KW-0812">Transmembrane</keyword>
<dbReference type="RefSeq" id="WP_379895207.1">
    <property type="nucleotide sequence ID" value="NZ_CBCSCT010000027.1"/>
</dbReference>
<name>A0ABW1IRY3_9BACL</name>
<dbReference type="Proteomes" id="UP001596250">
    <property type="component" value="Unassembled WGS sequence"/>
</dbReference>
<keyword evidence="1" id="KW-0472">Membrane</keyword>
<keyword evidence="3" id="KW-1185">Reference proteome</keyword>
<evidence type="ECO:0000313" key="2">
    <source>
        <dbReference type="EMBL" id="MFC5987791.1"/>
    </source>
</evidence>
<feature type="transmembrane region" description="Helical" evidence="1">
    <location>
        <begin position="99"/>
        <end position="121"/>
    </location>
</feature>
<evidence type="ECO:0000313" key="3">
    <source>
        <dbReference type="Proteomes" id="UP001596250"/>
    </source>
</evidence>
<organism evidence="2 3">
    <name type="scientific">Marinicrinis lubricantis</name>
    <dbReference type="NCBI Taxonomy" id="2086470"/>
    <lineage>
        <taxon>Bacteria</taxon>
        <taxon>Bacillati</taxon>
        <taxon>Bacillota</taxon>
        <taxon>Bacilli</taxon>
        <taxon>Bacillales</taxon>
        <taxon>Paenibacillaceae</taxon>
    </lineage>
</organism>
<protein>
    <submittedName>
        <fullName evidence="2">Uncharacterized protein</fullName>
    </submittedName>
</protein>